<evidence type="ECO:0000256" key="6">
    <source>
        <dbReference type="ARBA" id="ARBA00022692"/>
    </source>
</evidence>
<dbReference type="NCBIfam" id="TIGR00753">
    <property type="entry name" value="undec_PP_bacA"/>
    <property type="match status" value="1"/>
</dbReference>
<keyword evidence="5 14" id="KW-1003">Cell membrane</keyword>
<evidence type="ECO:0000256" key="1">
    <source>
        <dbReference type="ARBA" id="ARBA00004651"/>
    </source>
</evidence>
<keyword evidence="9 14" id="KW-0472">Membrane</keyword>
<comment type="similarity">
    <text evidence="2 14">Belongs to the UppP family.</text>
</comment>
<dbReference type="EMBL" id="MHIE01000021">
    <property type="protein sequence ID" value="OGY45388.1"/>
    <property type="molecule type" value="Genomic_DNA"/>
</dbReference>
<keyword evidence="14" id="KW-0133">Cell shape</keyword>
<evidence type="ECO:0000256" key="12">
    <source>
        <dbReference type="ARBA" id="ARBA00032932"/>
    </source>
</evidence>
<feature type="transmembrane region" description="Helical" evidence="14">
    <location>
        <begin position="223"/>
        <end position="246"/>
    </location>
</feature>
<comment type="miscellaneous">
    <text evidence="14">Bacitracin is thought to be involved in the inhibition of peptidoglycan synthesis by sequestering undecaprenyl diphosphate, thereby reducing the pool of lipid carrier available.</text>
</comment>
<evidence type="ECO:0000256" key="7">
    <source>
        <dbReference type="ARBA" id="ARBA00022801"/>
    </source>
</evidence>
<protein>
    <recommendedName>
        <fullName evidence="4 14">Undecaprenyl-diphosphatase</fullName>
        <ecNumber evidence="3 14">3.6.1.27</ecNumber>
    </recommendedName>
    <alternativeName>
        <fullName evidence="12 14">Bacitracin resistance protein</fullName>
    </alternativeName>
    <alternativeName>
        <fullName evidence="11 14">Undecaprenyl pyrophosphate phosphatase</fullName>
    </alternativeName>
</protein>
<evidence type="ECO:0000256" key="8">
    <source>
        <dbReference type="ARBA" id="ARBA00022989"/>
    </source>
</evidence>
<dbReference type="Pfam" id="PF02673">
    <property type="entry name" value="BacA"/>
    <property type="match status" value="1"/>
</dbReference>
<keyword evidence="8 14" id="KW-1133">Transmembrane helix</keyword>
<dbReference type="HAMAP" id="MF_01006">
    <property type="entry name" value="Undec_diphosphatase"/>
    <property type="match status" value="1"/>
</dbReference>
<keyword evidence="10 14" id="KW-0046">Antibiotic resistance</keyword>
<dbReference type="Proteomes" id="UP000178240">
    <property type="component" value="Unassembled WGS sequence"/>
</dbReference>
<evidence type="ECO:0000256" key="3">
    <source>
        <dbReference type="ARBA" id="ARBA00012374"/>
    </source>
</evidence>
<comment type="caution">
    <text evidence="15">The sequence shown here is derived from an EMBL/GenBank/DDBJ whole genome shotgun (WGS) entry which is preliminary data.</text>
</comment>
<keyword evidence="14" id="KW-0573">Peptidoglycan synthesis</keyword>
<evidence type="ECO:0000313" key="15">
    <source>
        <dbReference type="EMBL" id="OGY45388.1"/>
    </source>
</evidence>
<feature type="transmembrane region" description="Helical" evidence="14">
    <location>
        <begin position="116"/>
        <end position="137"/>
    </location>
</feature>
<reference evidence="15 16" key="1">
    <citation type="journal article" date="2016" name="Nat. Commun.">
        <title>Thousands of microbial genomes shed light on interconnected biogeochemical processes in an aquifer system.</title>
        <authorList>
            <person name="Anantharaman K."/>
            <person name="Brown C.T."/>
            <person name="Hug L.A."/>
            <person name="Sharon I."/>
            <person name="Castelle C.J."/>
            <person name="Probst A.J."/>
            <person name="Thomas B.C."/>
            <person name="Singh A."/>
            <person name="Wilkins M.J."/>
            <person name="Karaoz U."/>
            <person name="Brodie E.L."/>
            <person name="Williams K.H."/>
            <person name="Hubbard S.S."/>
            <person name="Banfield J.F."/>
        </authorList>
    </citation>
    <scope>NUCLEOTIDE SEQUENCE [LARGE SCALE GENOMIC DNA]</scope>
</reference>
<feature type="transmembrane region" description="Helical" evidence="14">
    <location>
        <begin position="258"/>
        <end position="275"/>
    </location>
</feature>
<dbReference type="GO" id="GO:0050380">
    <property type="term" value="F:undecaprenyl-diphosphatase activity"/>
    <property type="evidence" value="ECO:0007669"/>
    <property type="project" value="UniProtKB-UniRule"/>
</dbReference>
<sequence>MVFMEYLYAIIAGLIQGLTEFLPVSSSGHLVVLHDFLKFDFIDNLAFDVVLHLGTFLALLLFFWPEVVKYFKAFFASFFDWNLGHDVNQKMAWYLFAATIPAALAGYLWQDLIETVFRSTQLVAAMLILVGVILYLADHFSQKIKSLDRLVFKDALVMGLAQALALIPGVSRSGITIIAGLTQKLNRQAAARFSFLLSMPVVFGAGVKKTYDLFVGQGVDLNQFWLLSLGFLAAAISGYYVIKYFLRFLQNHSLKVFAYYRVIFGLLLLIISWHWL</sequence>
<evidence type="ECO:0000256" key="2">
    <source>
        <dbReference type="ARBA" id="ARBA00010621"/>
    </source>
</evidence>
<dbReference type="InterPro" id="IPR003824">
    <property type="entry name" value="UppP"/>
</dbReference>
<gene>
    <name evidence="14" type="primary">uppP</name>
    <name evidence="15" type="ORF">A2744_04255</name>
</gene>
<evidence type="ECO:0000256" key="4">
    <source>
        <dbReference type="ARBA" id="ARBA00021581"/>
    </source>
</evidence>
<dbReference type="GO" id="GO:0071555">
    <property type="term" value="P:cell wall organization"/>
    <property type="evidence" value="ECO:0007669"/>
    <property type="project" value="UniProtKB-KW"/>
</dbReference>
<keyword evidence="6 14" id="KW-0812">Transmembrane</keyword>
<name>A0A1G1XZD1_9BACT</name>
<evidence type="ECO:0000256" key="13">
    <source>
        <dbReference type="ARBA" id="ARBA00047594"/>
    </source>
</evidence>
<dbReference type="GO" id="GO:0009252">
    <property type="term" value="P:peptidoglycan biosynthetic process"/>
    <property type="evidence" value="ECO:0007669"/>
    <property type="project" value="UniProtKB-KW"/>
</dbReference>
<dbReference type="EC" id="3.6.1.27" evidence="3 14"/>
<dbReference type="GO" id="GO:0005886">
    <property type="term" value="C:plasma membrane"/>
    <property type="evidence" value="ECO:0007669"/>
    <property type="project" value="UniProtKB-SubCell"/>
</dbReference>
<comment type="function">
    <text evidence="14">Catalyzes the dephosphorylation of undecaprenyl diphosphate (UPP). Confers resistance to bacitracin.</text>
</comment>
<dbReference type="PANTHER" id="PTHR30622">
    <property type="entry name" value="UNDECAPRENYL-DIPHOSPHATASE"/>
    <property type="match status" value="1"/>
</dbReference>
<evidence type="ECO:0000313" key="16">
    <source>
        <dbReference type="Proteomes" id="UP000178240"/>
    </source>
</evidence>
<keyword evidence="14" id="KW-0961">Cell wall biogenesis/degradation</keyword>
<comment type="subcellular location">
    <subcellularLocation>
        <location evidence="1 14">Cell membrane</location>
        <topology evidence="1 14">Multi-pass membrane protein</topology>
    </subcellularLocation>
</comment>
<evidence type="ECO:0000256" key="10">
    <source>
        <dbReference type="ARBA" id="ARBA00023251"/>
    </source>
</evidence>
<dbReference type="STRING" id="1797535.A2744_04255"/>
<comment type="catalytic activity">
    <reaction evidence="13 14">
        <text>di-trans,octa-cis-undecaprenyl diphosphate + H2O = di-trans,octa-cis-undecaprenyl phosphate + phosphate + H(+)</text>
        <dbReference type="Rhea" id="RHEA:28094"/>
        <dbReference type="ChEBI" id="CHEBI:15377"/>
        <dbReference type="ChEBI" id="CHEBI:15378"/>
        <dbReference type="ChEBI" id="CHEBI:43474"/>
        <dbReference type="ChEBI" id="CHEBI:58405"/>
        <dbReference type="ChEBI" id="CHEBI:60392"/>
        <dbReference type="EC" id="3.6.1.27"/>
    </reaction>
</comment>
<keyword evidence="7 14" id="KW-0378">Hydrolase</keyword>
<evidence type="ECO:0000256" key="5">
    <source>
        <dbReference type="ARBA" id="ARBA00022475"/>
    </source>
</evidence>
<evidence type="ECO:0000256" key="9">
    <source>
        <dbReference type="ARBA" id="ARBA00023136"/>
    </source>
</evidence>
<dbReference type="PANTHER" id="PTHR30622:SF4">
    <property type="entry name" value="UNDECAPRENYL-DIPHOSPHATASE"/>
    <property type="match status" value="1"/>
</dbReference>
<dbReference type="GO" id="GO:0008360">
    <property type="term" value="P:regulation of cell shape"/>
    <property type="evidence" value="ECO:0007669"/>
    <property type="project" value="UniProtKB-KW"/>
</dbReference>
<accession>A0A1G1XZD1</accession>
<evidence type="ECO:0000256" key="14">
    <source>
        <dbReference type="HAMAP-Rule" id="MF_01006"/>
    </source>
</evidence>
<dbReference type="AlphaFoldDB" id="A0A1G1XZD1"/>
<feature type="transmembrane region" description="Helical" evidence="14">
    <location>
        <begin position="193"/>
        <end position="211"/>
    </location>
</feature>
<feature type="transmembrane region" description="Helical" evidence="14">
    <location>
        <begin position="45"/>
        <end position="64"/>
    </location>
</feature>
<dbReference type="GO" id="GO:0046677">
    <property type="term" value="P:response to antibiotic"/>
    <property type="evidence" value="ECO:0007669"/>
    <property type="project" value="UniProtKB-UniRule"/>
</dbReference>
<evidence type="ECO:0000256" key="11">
    <source>
        <dbReference type="ARBA" id="ARBA00032707"/>
    </source>
</evidence>
<feature type="transmembrane region" description="Helical" evidence="14">
    <location>
        <begin position="91"/>
        <end position="109"/>
    </location>
</feature>
<feature type="transmembrane region" description="Helical" evidence="14">
    <location>
        <begin position="6"/>
        <end position="33"/>
    </location>
</feature>
<proteinExistence type="inferred from homology"/>
<organism evidence="15 16">
    <name type="scientific">Candidatus Buchananbacteria bacterium RIFCSPHIGHO2_01_FULL_44_11</name>
    <dbReference type="NCBI Taxonomy" id="1797535"/>
    <lineage>
        <taxon>Bacteria</taxon>
        <taxon>Candidatus Buchananiibacteriota</taxon>
    </lineage>
</organism>